<keyword evidence="2" id="KW-0808">Transferase</keyword>
<evidence type="ECO:0000313" key="3">
    <source>
        <dbReference type="Proteomes" id="UP000469380"/>
    </source>
</evidence>
<keyword evidence="2" id="KW-0695">RNA-directed DNA polymerase</keyword>
<name>A0A6N9JIL8_9ACTN</name>
<dbReference type="InterPro" id="IPR000477">
    <property type="entry name" value="RT_dom"/>
</dbReference>
<organism evidence="2 3">
    <name type="scientific">Collinsella aerofaciens</name>
    <dbReference type="NCBI Taxonomy" id="74426"/>
    <lineage>
        <taxon>Bacteria</taxon>
        <taxon>Bacillati</taxon>
        <taxon>Actinomycetota</taxon>
        <taxon>Coriobacteriia</taxon>
        <taxon>Coriobacteriales</taxon>
        <taxon>Coriobacteriaceae</taxon>
        <taxon>Collinsella</taxon>
    </lineage>
</organism>
<dbReference type="SUPFAM" id="SSF56672">
    <property type="entry name" value="DNA/RNA polymerases"/>
    <property type="match status" value="1"/>
</dbReference>
<evidence type="ECO:0000259" key="1">
    <source>
        <dbReference type="PROSITE" id="PS50878"/>
    </source>
</evidence>
<gene>
    <name evidence="2" type="ORF">GT464_06175</name>
</gene>
<feature type="domain" description="Reverse transcriptase" evidence="1">
    <location>
        <begin position="34"/>
        <end position="281"/>
    </location>
</feature>
<dbReference type="AlphaFoldDB" id="A0A6N9JIL8"/>
<proteinExistence type="predicted"/>
<dbReference type="PROSITE" id="PS50878">
    <property type="entry name" value="RT_POL"/>
    <property type="match status" value="1"/>
</dbReference>
<dbReference type="EMBL" id="WWSR01000009">
    <property type="protein sequence ID" value="MZJ39534.1"/>
    <property type="molecule type" value="Genomic_DNA"/>
</dbReference>
<reference evidence="2 3" key="1">
    <citation type="journal article" date="2019" name="Nat. Med.">
        <title>A library of human gut bacterial isolates paired with longitudinal multiomics data enables mechanistic microbiome research.</title>
        <authorList>
            <person name="Poyet M."/>
            <person name="Groussin M."/>
            <person name="Gibbons S.M."/>
            <person name="Avila-Pacheco J."/>
            <person name="Jiang X."/>
            <person name="Kearney S.M."/>
            <person name="Perrotta A.R."/>
            <person name="Berdy B."/>
            <person name="Zhao S."/>
            <person name="Lieberman T.D."/>
            <person name="Swanson P.K."/>
            <person name="Smith M."/>
            <person name="Roesemann S."/>
            <person name="Alexander J.E."/>
            <person name="Rich S.A."/>
            <person name="Livny J."/>
            <person name="Vlamakis H."/>
            <person name="Clish C."/>
            <person name="Bullock K."/>
            <person name="Deik A."/>
            <person name="Scott J."/>
            <person name="Pierce K.A."/>
            <person name="Xavier R.J."/>
            <person name="Alm E.J."/>
        </authorList>
    </citation>
    <scope>NUCLEOTIDE SEQUENCE [LARGE SCALE GENOMIC DNA]</scope>
    <source>
        <strain evidence="2 3">BIOML-A20</strain>
    </source>
</reference>
<protein>
    <submittedName>
        <fullName evidence="2">Reverse transcriptase</fullName>
    </submittedName>
</protein>
<keyword evidence="2" id="KW-0548">Nucleotidyltransferase</keyword>
<dbReference type="Proteomes" id="UP000469380">
    <property type="component" value="Unassembled WGS sequence"/>
</dbReference>
<dbReference type="InterPro" id="IPR043502">
    <property type="entry name" value="DNA/RNA_pol_sf"/>
</dbReference>
<dbReference type="RefSeq" id="WP_161160486.1">
    <property type="nucleotide sequence ID" value="NZ_WWSR01000009.1"/>
</dbReference>
<accession>A0A6N9JIL8</accession>
<sequence>MKTYCRGLTIDRAIVEEAYREWLEAPAGKKNGWRVAREYGGADALIDEVADEIRGRRLSFRPIHRYDHVEHTNGKVRTIGVASIKQQLVDYVVVHCCEEFLSARAGHYQAASVKGKGGLFAMRSIKRWVSGGGPSLFFVKMDVRKCYPSTSHAVVMRIFGKYIGSADVLYCIESILATYDHGGLEIGSYFSLRAEQLVLSFAYHHVEGLAKERRGKRRRLVAHQLWYMDDVLLISRDKRDLRMAARSLERYMSDELGLHLKPWKICRVGEDEPIDMAGYVVRPSHVEVRAGTFLRGRRAFKRFARKPGLQRARRVTSFMGYFRHADCQLLMERDDMHATMRAARRYVSRSAHAANNIGDTARRR</sequence>
<comment type="caution">
    <text evidence="2">The sequence shown here is derived from an EMBL/GenBank/DDBJ whole genome shotgun (WGS) entry which is preliminary data.</text>
</comment>
<evidence type="ECO:0000313" key="2">
    <source>
        <dbReference type="EMBL" id="MZJ39534.1"/>
    </source>
</evidence>
<dbReference type="GO" id="GO:0003964">
    <property type="term" value="F:RNA-directed DNA polymerase activity"/>
    <property type="evidence" value="ECO:0007669"/>
    <property type="project" value="UniProtKB-KW"/>
</dbReference>